<dbReference type="InterPro" id="IPR003808">
    <property type="entry name" value="Fe-S_metab-assoc_dom"/>
</dbReference>
<accession>G2H204</accession>
<feature type="domain" description="Fe-S metabolism associated" evidence="3">
    <location>
        <begin position="18"/>
        <end position="136"/>
    </location>
</feature>
<dbReference type="PATRIC" id="fig|1005043.3.peg.1936"/>
<feature type="active site" description="Cysteine persulfide intermediate" evidence="2">
    <location>
        <position position="57"/>
    </location>
</feature>
<dbReference type="Proteomes" id="UP000004116">
    <property type="component" value="Unassembled WGS sequence"/>
</dbReference>
<proteinExistence type="inferred from homology"/>
<comment type="similarity">
    <text evidence="1">Belongs to the SufE family.</text>
</comment>
<dbReference type="PANTHER" id="PTHR43597">
    <property type="entry name" value="SULFUR ACCEPTOR PROTEIN CSDE"/>
    <property type="match status" value="1"/>
</dbReference>
<comment type="caution">
    <text evidence="4">The sequence shown here is derived from an EMBL/GenBank/DDBJ whole genome shotgun (WGS) entry which is preliminary data.</text>
</comment>
<evidence type="ECO:0000313" key="4">
    <source>
        <dbReference type="EMBL" id="EGY27977.1"/>
    </source>
</evidence>
<dbReference type="NCBIfam" id="TIGR03391">
    <property type="entry name" value="FeS_syn_CsdE"/>
    <property type="match status" value="1"/>
</dbReference>
<evidence type="ECO:0000259" key="3">
    <source>
        <dbReference type="Pfam" id="PF02657"/>
    </source>
</evidence>
<name>G2H204_9ENTR</name>
<dbReference type="RefSeq" id="WP_006707730.1">
    <property type="nucleotide sequence ID" value="NZ_AGCA01000492.1"/>
</dbReference>
<dbReference type="InterPro" id="IPR017763">
    <property type="entry name" value="Cysteine_desulfurase_CsdE"/>
</dbReference>
<evidence type="ECO:0000313" key="5">
    <source>
        <dbReference type="Proteomes" id="UP000004116"/>
    </source>
</evidence>
<dbReference type="Gene3D" id="3.90.1010.10">
    <property type="match status" value="1"/>
</dbReference>
<reference evidence="4 5" key="1">
    <citation type="journal article" date="2012" name="Genome Res.">
        <title>Genomic basis of endosymbiont-conferred protection against an insect parasitoid.</title>
        <authorList>
            <person name="Hansen A.K."/>
            <person name="Vorburger C."/>
            <person name="Moran N.A."/>
        </authorList>
    </citation>
    <scope>NUCLEOTIDE SEQUENCE [LARGE SCALE GENOMIC DNA]</scope>
    <source>
        <strain evidence="5">R5.15</strain>
    </source>
</reference>
<evidence type="ECO:0000256" key="1">
    <source>
        <dbReference type="ARBA" id="ARBA00010282"/>
    </source>
</evidence>
<dbReference type="SUPFAM" id="SSF82649">
    <property type="entry name" value="SufE/NifU"/>
    <property type="match status" value="1"/>
</dbReference>
<organism evidence="4 5">
    <name type="scientific">Candidatus Regiella insecticola 5.15</name>
    <dbReference type="NCBI Taxonomy" id="1005043"/>
    <lineage>
        <taxon>Bacteria</taxon>
        <taxon>Pseudomonadati</taxon>
        <taxon>Pseudomonadota</taxon>
        <taxon>Gammaproteobacteria</taxon>
        <taxon>Enterobacterales</taxon>
        <taxon>Enterobacteriaceae</taxon>
        <taxon>aphid secondary symbionts</taxon>
        <taxon>Candidatus Regiella</taxon>
    </lineage>
</organism>
<dbReference type="Pfam" id="PF02657">
    <property type="entry name" value="SufE"/>
    <property type="match status" value="1"/>
</dbReference>
<dbReference type="PANTHER" id="PTHR43597:SF5">
    <property type="entry name" value="SUFE-LIKE PROTEIN 2, CHLOROPLASTIC"/>
    <property type="match status" value="1"/>
</dbReference>
<gene>
    <name evidence="4" type="ORF">Rin_00021010</name>
</gene>
<protein>
    <submittedName>
        <fullName evidence="4">Cysteine desulfurase, sulfur acceptor subunit CsdE</fullName>
    </submittedName>
</protein>
<dbReference type="AlphaFoldDB" id="G2H204"/>
<evidence type="ECO:0000256" key="2">
    <source>
        <dbReference type="PIRSR" id="PIRSR617763-1"/>
    </source>
</evidence>
<dbReference type="EMBL" id="AGCA01000492">
    <property type="protein sequence ID" value="EGY27977.1"/>
    <property type="molecule type" value="Genomic_DNA"/>
</dbReference>
<keyword evidence="5" id="KW-1185">Reference proteome</keyword>
<sequence>MIAPHPFGYDITAVDLANRFSVHRQWEERYRQLILLAQQLPPLSNVLKQPQIELSGCENRVWLGYQRLDNGNLHFYGDSDGRIVRGLLTVLLTAIENKTPQYLRQQDPLILFNQLGLYQQLSTSRVNGLQRLSQRVLTIVSSDILN</sequence>